<proteinExistence type="inferred from homology"/>
<comment type="caution">
    <text evidence="3">The sequence shown here is derived from an EMBL/GenBank/DDBJ whole genome shotgun (WGS) entry which is preliminary data.</text>
</comment>
<dbReference type="NCBIfam" id="TIGR01845">
    <property type="entry name" value="outer_NodT"/>
    <property type="match status" value="1"/>
</dbReference>
<dbReference type="InterPro" id="IPR010131">
    <property type="entry name" value="MdtP/NodT-like"/>
</dbReference>
<sequence>MRRPALLLLPALLLTACALGPGAEPRHTSAQEALPAALPAAQIGKPPQAATPGLPWAQAFQGARLPALIQLALQNNRDLRIAALNVESARAVAAARGADLWPTVNAGLTGSRQPTASGGISSLYTAGLQVSGYELDVFGRLRGLDAAAAAQVLASSSAQQAVRTSLIASVVNAEIALQSDAALRRISQDTLTGREASLRLTRQRFERGVASELDLRAAESLLEAARVALAQVRRQQALDENALVLLVGSALPTDLPPPLGRLEDLAPLTELPAGIDSSVLQRRPDLRQLEAQLQAADANIDAARAAFYPRITLTGSVGRASGDLSDLFKHSAWSFAPQLVMPLFDAGRNRANLAQVRAARETALAQYEKGIQTAFREVADALAARGLLAEQREAQLAQLSAERRRTTLAQARFDAGITNSLDLLDAQRSTFAAEQALVQTQSVQAQNLVGLWRALGGDGGDAGAPPSRP</sequence>
<comment type="subcellular location">
    <subcellularLocation>
        <location evidence="2">Cell membrane</location>
        <topology evidence="2">Lipid-anchor</topology>
    </subcellularLocation>
</comment>
<keyword evidence="2" id="KW-0472">Membrane</keyword>
<evidence type="ECO:0000313" key="3">
    <source>
        <dbReference type="EMBL" id="MEO3690088.1"/>
    </source>
</evidence>
<dbReference type="RefSeq" id="WP_347702922.1">
    <property type="nucleotide sequence ID" value="NZ_JBDPZD010000001.1"/>
</dbReference>
<keyword evidence="2" id="KW-0812">Transmembrane</keyword>
<keyword evidence="4" id="KW-1185">Reference proteome</keyword>
<dbReference type="SUPFAM" id="SSF56954">
    <property type="entry name" value="Outer membrane efflux proteins (OEP)"/>
    <property type="match status" value="1"/>
</dbReference>
<reference evidence="3 4" key="1">
    <citation type="submission" date="2024-05" db="EMBL/GenBank/DDBJ databases">
        <title>Roseateles sp. DJS-2-20 16S ribosomal RNA gene Genome sequencing and assembly.</title>
        <authorList>
            <person name="Woo H."/>
        </authorList>
    </citation>
    <scope>NUCLEOTIDE SEQUENCE [LARGE SCALE GENOMIC DNA]</scope>
    <source>
        <strain evidence="3 4">DJS-2-20</strain>
    </source>
</reference>
<dbReference type="Proteomes" id="UP001495147">
    <property type="component" value="Unassembled WGS sequence"/>
</dbReference>
<dbReference type="InterPro" id="IPR003423">
    <property type="entry name" value="OMP_efflux"/>
</dbReference>
<keyword evidence="2" id="KW-0732">Signal</keyword>
<organism evidence="3 4">
    <name type="scientific">Roseateles paludis</name>
    <dbReference type="NCBI Taxonomy" id="3145238"/>
    <lineage>
        <taxon>Bacteria</taxon>
        <taxon>Pseudomonadati</taxon>
        <taxon>Pseudomonadota</taxon>
        <taxon>Betaproteobacteria</taxon>
        <taxon>Burkholderiales</taxon>
        <taxon>Sphaerotilaceae</taxon>
        <taxon>Roseateles</taxon>
    </lineage>
</organism>
<feature type="chain" id="PRO_5044952696" evidence="2">
    <location>
        <begin position="24"/>
        <end position="469"/>
    </location>
</feature>
<accession>A0ABV0FZ31</accession>
<dbReference type="Gene3D" id="1.20.1600.10">
    <property type="entry name" value="Outer membrane efflux proteins (OEP)"/>
    <property type="match status" value="1"/>
</dbReference>
<keyword evidence="2" id="KW-0449">Lipoprotein</keyword>
<name>A0ABV0FZ31_9BURK</name>
<evidence type="ECO:0000313" key="4">
    <source>
        <dbReference type="Proteomes" id="UP001495147"/>
    </source>
</evidence>
<gene>
    <name evidence="3" type="ORF">ABDJ85_01320</name>
</gene>
<evidence type="ECO:0000256" key="2">
    <source>
        <dbReference type="RuleBase" id="RU362097"/>
    </source>
</evidence>
<keyword evidence="2" id="KW-0564">Palmitate</keyword>
<keyword evidence="2" id="KW-1134">Transmembrane beta strand</keyword>
<comment type="similarity">
    <text evidence="1 2">Belongs to the outer membrane factor (OMF) (TC 1.B.17) family.</text>
</comment>
<feature type="signal peptide" evidence="2">
    <location>
        <begin position="1"/>
        <end position="23"/>
    </location>
</feature>
<protein>
    <submittedName>
        <fullName evidence="3">Efflux transporter outer membrane subunit</fullName>
    </submittedName>
</protein>
<dbReference type="PANTHER" id="PTHR30203">
    <property type="entry name" value="OUTER MEMBRANE CATION EFFLUX PROTEIN"/>
    <property type="match status" value="1"/>
</dbReference>
<dbReference type="PROSITE" id="PS51257">
    <property type="entry name" value="PROKAR_LIPOPROTEIN"/>
    <property type="match status" value="1"/>
</dbReference>
<dbReference type="Pfam" id="PF02321">
    <property type="entry name" value="OEP"/>
    <property type="match status" value="2"/>
</dbReference>
<dbReference type="PANTHER" id="PTHR30203:SF32">
    <property type="entry name" value="CATION EFFLUX SYSTEM PROTEIN CUSC"/>
    <property type="match status" value="1"/>
</dbReference>
<dbReference type="Gene3D" id="2.20.200.10">
    <property type="entry name" value="Outer membrane efflux proteins (OEP)"/>
    <property type="match status" value="1"/>
</dbReference>
<dbReference type="EMBL" id="JBDPZD010000001">
    <property type="protein sequence ID" value="MEO3690088.1"/>
    <property type="molecule type" value="Genomic_DNA"/>
</dbReference>
<evidence type="ECO:0000256" key="1">
    <source>
        <dbReference type="ARBA" id="ARBA00007613"/>
    </source>
</evidence>